<proteinExistence type="inferred from homology"/>
<dbReference type="GO" id="GO:0005794">
    <property type="term" value="C:Golgi apparatus"/>
    <property type="evidence" value="ECO:0007669"/>
    <property type="project" value="TreeGrafter"/>
</dbReference>
<dbReference type="AlphaFoldDB" id="A0AAW0GB61"/>
<evidence type="ECO:0000256" key="4">
    <source>
        <dbReference type="ARBA" id="ARBA00023136"/>
    </source>
</evidence>
<evidence type="ECO:0000256" key="1">
    <source>
        <dbReference type="ARBA" id="ARBA00004141"/>
    </source>
</evidence>
<dbReference type="PANTHER" id="PTHR19317:SF0">
    <property type="entry name" value="PRENYLATED RAB ACCEPTOR PROTEIN 1"/>
    <property type="match status" value="1"/>
</dbReference>
<comment type="similarity">
    <text evidence="5">Belongs to the PRA1 family.</text>
</comment>
<organism evidence="6 7">
    <name type="scientific">Cerrena zonata</name>
    <dbReference type="NCBI Taxonomy" id="2478898"/>
    <lineage>
        <taxon>Eukaryota</taxon>
        <taxon>Fungi</taxon>
        <taxon>Dikarya</taxon>
        <taxon>Basidiomycota</taxon>
        <taxon>Agaricomycotina</taxon>
        <taxon>Agaricomycetes</taxon>
        <taxon>Polyporales</taxon>
        <taxon>Cerrenaceae</taxon>
        <taxon>Cerrena</taxon>
    </lineage>
</organism>
<keyword evidence="4 5" id="KW-0472">Membrane</keyword>
<evidence type="ECO:0000313" key="7">
    <source>
        <dbReference type="Proteomes" id="UP001385951"/>
    </source>
</evidence>
<dbReference type="GO" id="GO:0016020">
    <property type="term" value="C:membrane"/>
    <property type="evidence" value="ECO:0007669"/>
    <property type="project" value="UniProtKB-SubCell"/>
</dbReference>
<comment type="caution">
    <text evidence="6">The sequence shown here is derived from an EMBL/GenBank/DDBJ whole genome shotgun (WGS) entry which is preliminary data.</text>
</comment>
<evidence type="ECO:0000256" key="3">
    <source>
        <dbReference type="ARBA" id="ARBA00022989"/>
    </source>
</evidence>
<comment type="subcellular location">
    <subcellularLocation>
        <location evidence="1 5">Membrane</location>
        <topology evidence="1 5">Multi-pass membrane protein</topology>
    </subcellularLocation>
</comment>
<name>A0AAW0GB61_9APHY</name>
<keyword evidence="2 5" id="KW-0812">Transmembrane</keyword>
<dbReference type="EMBL" id="JASBNA010000014">
    <property type="protein sequence ID" value="KAK7687168.1"/>
    <property type="molecule type" value="Genomic_DNA"/>
</dbReference>
<dbReference type="Pfam" id="PF03208">
    <property type="entry name" value="PRA1"/>
    <property type="match status" value="1"/>
</dbReference>
<feature type="transmembrane region" description="Helical" evidence="5">
    <location>
        <begin position="110"/>
        <end position="143"/>
    </location>
</feature>
<evidence type="ECO:0000256" key="5">
    <source>
        <dbReference type="RuleBase" id="RU363107"/>
    </source>
</evidence>
<gene>
    <name evidence="6" type="ORF">QCA50_009672</name>
</gene>
<evidence type="ECO:0000256" key="2">
    <source>
        <dbReference type="ARBA" id="ARBA00022692"/>
    </source>
</evidence>
<feature type="transmembrane region" description="Helical" evidence="5">
    <location>
        <begin position="58"/>
        <end position="90"/>
    </location>
</feature>
<keyword evidence="3 5" id="KW-1133">Transmembrane helix</keyword>
<reference evidence="6 7" key="1">
    <citation type="submission" date="2022-09" db="EMBL/GenBank/DDBJ databases">
        <authorList>
            <person name="Palmer J.M."/>
        </authorList>
    </citation>
    <scope>NUCLEOTIDE SEQUENCE [LARGE SCALE GENOMIC DNA]</scope>
    <source>
        <strain evidence="6 7">DSM 7382</strain>
    </source>
</reference>
<evidence type="ECO:0000313" key="6">
    <source>
        <dbReference type="EMBL" id="KAK7687168.1"/>
    </source>
</evidence>
<accession>A0AAW0GB61</accession>
<sequence>MEAFLRVSETLKSFREARLSALRGPTEFFDHHRISRPADLTQATSRISYNTRYFSGNYGIIVAMLAVYAFLTNPLLLIALGFLVGGFAAINKWAPDPVQFGDHTVTQKHLYIGLFVIGIPLLWISSPISTLFWIVGASGILILGHASLMEPGIESEYASVQDSV</sequence>
<keyword evidence="7" id="KW-1185">Reference proteome</keyword>
<dbReference type="Proteomes" id="UP001385951">
    <property type="component" value="Unassembled WGS sequence"/>
</dbReference>
<dbReference type="PANTHER" id="PTHR19317">
    <property type="entry name" value="PRENYLATED RAB ACCEPTOR 1-RELATED"/>
    <property type="match status" value="1"/>
</dbReference>
<protein>
    <recommendedName>
        <fullName evidence="5">PRA1 family protein</fullName>
    </recommendedName>
</protein>
<dbReference type="InterPro" id="IPR004895">
    <property type="entry name" value="Prenylated_rab_accept_PRA1"/>
</dbReference>